<sequence>MAVTYHYSPPQLEARGEHQWALPSWPWPVLSLLRRRLVRLAMLKSLTAAGLQCSSSGRRASSNRRKPRRDDLADDCPGRRRAFVFFEVDGVCLQVDPSLFLLLPCQPMQDDVESGEPRRRRRRTIPVPPCESAEGFYSFLEDLEAFPKELSLLSSAPCEAAGEAVPEILSRLLNILETTTRLLRHASPCTRSRASRRDHDCHCGYEHLFETLHGRAVGSLRQFILSRYLWDISADAREASRLKRVVAGVDELRRSGVVDPGREDLRTLLQRRVRWGLRRGRSC</sequence>
<evidence type="ECO:0000313" key="3">
    <source>
        <dbReference type="Proteomes" id="UP001295794"/>
    </source>
</evidence>
<evidence type="ECO:0000313" key="2">
    <source>
        <dbReference type="EMBL" id="CAK5284016.1"/>
    </source>
</evidence>
<protein>
    <submittedName>
        <fullName evidence="1">Uncharacterized protein</fullName>
    </submittedName>
</protein>
<reference evidence="1" key="1">
    <citation type="submission" date="2023-11" db="EMBL/GenBank/DDBJ databases">
        <authorList>
            <person name="De Vega J J."/>
            <person name="De Vega J J."/>
        </authorList>
    </citation>
    <scope>NUCLEOTIDE SEQUENCE</scope>
</reference>
<accession>A0AAD2Q3M5</accession>
<dbReference type="EMBL" id="CAVNYO010000478">
    <property type="protein sequence ID" value="CAK5284016.1"/>
    <property type="molecule type" value="Genomic_DNA"/>
</dbReference>
<dbReference type="Proteomes" id="UP001295794">
    <property type="component" value="Unassembled WGS sequence"/>
</dbReference>
<proteinExistence type="predicted"/>
<gene>
    <name evidence="1" type="ORF">MYCIT1_LOCUS14924</name>
    <name evidence="2" type="ORF">MYCIT1_LOCUS36973</name>
</gene>
<keyword evidence="3" id="KW-1185">Reference proteome</keyword>
<organism evidence="1 3">
    <name type="scientific">Mycena citricolor</name>
    <dbReference type="NCBI Taxonomy" id="2018698"/>
    <lineage>
        <taxon>Eukaryota</taxon>
        <taxon>Fungi</taxon>
        <taxon>Dikarya</taxon>
        <taxon>Basidiomycota</taxon>
        <taxon>Agaricomycotina</taxon>
        <taxon>Agaricomycetes</taxon>
        <taxon>Agaricomycetidae</taxon>
        <taxon>Agaricales</taxon>
        <taxon>Marasmiineae</taxon>
        <taxon>Mycenaceae</taxon>
        <taxon>Mycena</taxon>
    </lineage>
</organism>
<evidence type="ECO:0000313" key="1">
    <source>
        <dbReference type="EMBL" id="CAK5270477.1"/>
    </source>
</evidence>
<dbReference type="AlphaFoldDB" id="A0AAD2Q3M5"/>
<dbReference type="EMBL" id="CAVNYO010000167">
    <property type="protein sequence ID" value="CAK5270477.1"/>
    <property type="molecule type" value="Genomic_DNA"/>
</dbReference>
<name>A0AAD2Q3M5_9AGAR</name>
<comment type="caution">
    <text evidence="1">The sequence shown here is derived from an EMBL/GenBank/DDBJ whole genome shotgun (WGS) entry which is preliminary data.</text>
</comment>